<evidence type="ECO:0000256" key="1">
    <source>
        <dbReference type="ARBA" id="ARBA00004651"/>
    </source>
</evidence>
<comment type="subcellular location">
    <subcellularLocation>
        <location evidence="1">Cell membrane</location>
        <topology evidence="1">Multi-pass membrane protein</topology>
    </subcellularLocation>
</comment>
<accession>A0A7W7QL98</accession>
<keyword evidence="6 7" id="KW-0472">Membrane</keyword>
<sequence length="558" mass="59313">MAEIVMLTDDPPTKRLLRRAWPYLRPHSGRIGLALLLSLAESASLVALAPFIGLATDALLARDRDRLLTAIALLAGLVVTQALLARFAATTLAGAGEQVTRSLRERAAERLTDAPLRFIEAHRDGSLLQRATGEIAELSMFVRTALPNLLGVTATLAFTTVMLLGYSWPLTLVIIAVFLPPALLVTRWFAKDAGSAFGAHAGAEATMAGTFTETLDAREELRAAGGMSAWFARFDRDNLATLLTQRRTVVVENRIGAISLVEGAAMAVLLAFGAWLAVGGHLSVATAVVFVLAGRNLFEGFGDLSQLAGEVQTVRAGLARLLDLLTAGAPEPSGNRPLPPRGELLAEEVTFRYEDETEVLRGVSVRFAENAHAGLVGETGSGKTTLSKLLCGLYRPDSGRVTFGGVDLGEASPEEVRRRIALVPQEVHMVSGSIADNLALARGEPGQAEMEKAFETLGIGAFLRGLPQGLDTPAGELSAGERQILGLVRAVLADPAVLILDEATADVDPVTARSLETALARLHDERALIVIAHRPATIELLPRLVGLRDGALDPRYDN</sequence>
<evidence type="ECO:0000256" key="6">
    <source>
        <dbReference type="ARBA" id="ARBA00023136"/>
    </source>
</evidence>
<feature type="transmembrane region" description="Helical" evidence="7">
    <location>
        <begin position="255"/>
        <end position="276"/>
    </location>
</feature>
<dbReference type="RefSeq" id="WP_184714302.1">
    <property type="nucleotide sequence ID" value="NZ_JACHJP010000002.1"/>
</dbReference>
<feature type="transmembrane region" description="Helical" evidence="7">
    <location>
        <begin position="67"/>
        <end position="89"/>
    </location>
</feature>
<dbReference type="GO" id="GO:0005524">
    <property type="term" value="F:ATP binding"/>
    <property type="evidence" value="ECO:0007669"/>
    <property type="project" value="UniProtKB-KW"/>
</dbReference>
<keyword evidence="2 7" id="KW-0812">Transmembrane</keyword>
<evidence type="ECO:0000256" key="2">
    <source>
        <dbReference type="ARBA" id="ARBA00022692"/>
    </source>
</evidence>
<feature type="domain" description="ABC transmembrane type-1" evidence="9">
    <location>
        <begin position="33"/>
        <end position="313"/>
    </location>
</feature>
<dbReference type="SUPFAM" id="SSF90123">
    <property type="entry name" value="ABC transporter transmembrane region"/>
    <property type="match status" value="1"/>
</dbReference>
<proteinExistence type="predicted"/>
<dbReference type="Gene3D" id="3.40.50.300">
    <property type="entry name" value="P-loop containing nucleotide triphosphate hydrolases"/>
    <property type="match status" value="1"/>
</dbReference>
<dbReference type="PANTHER" id="PTHR43394:SF1">
    <property type="entry name" value="ATP-BINDING CASSETTE SUB-FAMILY B MEMBER 10, MITOCHONDRIAL"/>
    <property type="match status" value="1"/>
</dbReference>
<comment type="caution">
    <text evidence="10">The sequence shown here is derived from an EMBL/GenBank/DDBJ whole genome shotgun (WGS) entry which is preliminary data.</text>
</comment>
<keyword evidence="3" id="KW-0547">Nucleotide-binding</keyword>
<protein>
    <submittedName>
        <fullName evidence="10">ABC-type multidrug transport system fused ATPase/permease subunit</fullName>
    </submittedName>
</protein>
<dbReference type="Pfam" id="PF00664">
    <property type="entry name" value="ABC_membrane"/>
    <property type="match status" value="1"/>
</dbReference>
<dbReference type="InterPro" id="IPR011527">
    <property type="entry name" value="ABC1_TM_dom"/>
</dbReference>
<evidence type="ECO:0000313" key="10">
    <source>
        <dbReference type="EMBL" id="MBB4915667.1"/>
    </source>
</evidence>
<dbReference type="GO" id="GO:0016887">
    <property type="term" value="F:ATP hydrolysis activity"/>
    <property type="evidence" value="ECO:0007669"/>
    <property type="project" value="InterPro"/>
</dbReference>
<evidence type="ECO:0000313" key="11">
    <source>
        <dbReference type="Proteomes" id="UP000552644"/>
    </source>
</evidence>
<dbReference type="PROSITE" id="PS50929">
    <property type="entry name" value="ABC_TM1F"/>
    <property type="match status" value="1"/>
</dbReference>
<keyword evidence="11" id="KW-1185">Reference proteome</keyword>
<reference evidence="10 11" key="1">
    <citation type="submission" date="2020-08" db="EMBL/GenBank/DDBJ databases">
        <title>Genomic Encyclopedia of Type Strains, Phase III (KMG-III): the genomes of soil and plant-associated and newly described type strains.</title>
        <authorList>
            <person name="Whitman W."/>
        </authorList>
    </citation>
    <scope>NUCLEOTIDE SEQUENCE [LARGE SCALE GENOMIC DNA]</scope>
    <source>
        <strain evidence="10 11">CECT 8840</strain>
    </source>
</reference>
<organism evidence="10 11">
    <name type="scientific">Streptosporangium saharense</name>
    <dbReference type="NCBI Taxonomy" id="1706840"/>
    <lineage>
        <taxon>Bacteria</taxon>
        <taxon>Bacillati</taxon>
        <taxon>Actinomycetota</taxon>
        <taxon>Actinomycetes</taxon>
        <taxon>Streptosporangiales</taxon>
        <taxon>Streptosporangiaceae</taxon>
        <taxon>Streptosporangium</taxon>
    </lineage>
</organism>
<name>A0A7W7QL98_9ACTN</name>
<dbReference type="Gene3D" id="1.20.1560.10">
    <property type="entry name" value="ABC transporter type 1, transmembrane domain"/>
    <property type="match status" value="1"/>
</dbReference>
<dbReference type="EMBL" id="JACHJP010000002">
    <property type="protein sequence ID" value="MBB4915667.1"/>
    <property type="molecule type" value="Genomic_DNA"/>
</dbReference>
<evidence type="ECO:0000256" key="7">
    <source>
        <dbReference type="SAM" id="Phobius"/>
    </source>
</evidence>
<gene>
    <name evidence="10" type="ORF">FHS44_002752</name>
</gene>
<dbReference type="GO" id="GO:0015421">
    <property type="term" value="F:ABC-type oligopeptide transporter activity"/>
    <property type="evidence" value="ECO:0007669"/>
    <property type="project" value="TreeGrafter"/>
</dbReference>
<keyword evidence="5 7" id="KW-1133">Transmembrane helix</keyword>
<dbReference type="InterPro" id="IPR027417">
    <property type="entry name" value="P-loop_NTPase"/>
</dbReference>
<evidence type="ECO:0000256" key="3">
    <source>
        <dbReference type="ARBA" id="ARBA00022741"/>
    </source>
</evidence>
<evidence type="ECO:0000259" key="9">
    <source>
        <dbReference type="PROSITE" id="PS50929"/>
    </source>
</evidence>
<dbReference type="Proteomes" id="UP000552644">
    <property type="component" value="Unassembled WGS sequence"/>
</dbReference>
<dbReference type="SMART" id="SM00382">
    <property type="entry name" value="AAA"/>
    <property type="match status" value="1"/>
</dbReference>
<dbReference type="GO" id="GO:0005886">
    <property type="term" value="C:plasma membrane"/>
    <property type="evidence" value="ECO:0007669"/>
    <property type="project" value="UniProtKB-SubCell"/>
</dbReference>
<dbReference type="PANTHER" id="PTHR43394">
    <property type="entry name" value="ATP-DEPENDENT PERMEASE MDL1, MITOCHONDRIAL"/>
    <property type="match status" value="1"/>
</dbReference>
<feature type="domain" description="ABC transporter" evidence="8">
    <location>
        <begin position="344"/>
        <end position="558"/>
    </location>
</feature>
<evidence type="ECO:0000256" key="4">
    <source>
        <dbReference type="ARBA" id="ARBA00022840"/>
    </source>
</evidence>
<dbReference type="InterPro" id="IPR039421">
    <property type="entry name" value="Type_1_exporter"/>
</dbReference>
<dbReference type="AlphaFoldDB" id="A0A7W7QL98"/>
<evidence type="ECO:0000259" key="8">
    <source>
        <dbReference type="PROSITE" id="PS50893"/>
    </source>
</evidence>
<evidence type="ECO:0000256" key="5">
    <source>
        <dbReference type="ARBA" id="ARBA00022989"/>
    </source>
</evidence>
<keyword evidence="4" id="KW-0067">ATP-binding</keyword>
<dbReference type="InterPro" id="IPR003593">
    <property type="entry name" value="AAA+_ATPase"/>
</dbReference>
<dbReference type="InterPro" id="IPR036640">
    <property type="entry name" value="ABC1_TM_sf"/>
</dbReference>
<dbReference type="Pfam" id="PF00005">
    <property type="entry name" value="ABC_tran"/>
    <property type="match status" value="1"/>
</dbReference>
<dbReference type="PROSITE" id="PS50893">
    <property type="entry name" value="ABC_TRANSPORTER_2"/>
    <property type="match status" value="1"/>
</dbReference>
<feature type="transmembrane region" description="Helical" evidence="7">
    <location>
        <begin position="31"/>
        <end position="55"/>
    </location>
</feature>
<feature type="transmembrane region" description="Helical" evidence="7">
    <location>
        <begin position="149"/>
        <end position="179"/>
    </location>
</feature>
<dbReference type="CDD" id="cd07346">
    <property type="entry name" value="ABC_6TM_exporters"/>
    <property type="match status" value="1"/>
</dbReference>
<dbReference type="SUPFAM" id="SSF52540">
    <property type="entry name" value="P-loop containing nucleoside triphosphate hydrolases"/>
    <property type="match status" value="1"/>
</dbReference>
<dbReference type="InterPro" id="IPR003439">
    <property type="entry name" value="ABC_transporter-like_ATP-bd"/>
</dbReference>